<evidence type="ECO:0000313" key="3">
    <source>
        <dbReference type="Proteomes" id="UP000324091"/>
    </source>
</evidence>
<feature type="signal peptide" evidence="1">
    <location>
        <begin position="1"/>
        <end position="26"/>
    </location>
</feature>
<protein>
    <submittedName>
        <fullName evidence="2">Uncharacterized protein</fullName>
    </submittedName>
</protein>
<name>A0A5C6NIJ9_9TELE</name>
<feature type="chain" id="PRO_5022861672" evidence="1">
    <location>
        <begin position="27"/>
        <end position="198"/>
    </location>
</feature>
<proteinExistence type="predicted"/>
<dbReference type="Proteomes" id="UP000324091">
    <property type="component" value="Chromosome 20"/>
</dbReference>
<sequence length="198" mass="22027">MMTGRACFTVLVSFVLLSRLLRDGGAITCTETKPQLRELGDRVSQLSECILECSGMTYFKKLQLQDKRTIKFQVPTEGDLGEYCWSKELNCSVGESFQHAYALLPADTSAVGHQMLEVKATAPTVARLQVHDGPTTVAESCGYLYEVTWLFSAEDAGTSVCLQVTTNNDIQEHPVLKCPPYLVTFWQRNHPDRQEDGG</sequence>
<dbReference type="AlphaFoldDB" id="A0A5C6NIJ9"/>
<evidence type="ECO:0000256" key="1">
    <source>
        <dbReference type="SAM" id="SignalP"/>
    </source>
</evidence>
<reference evidence="2 3" key="1">
    <citation type="submission" date="2019-04" db="EMBL/GenBank/DDBJ databases">
        <title>Chromosome genome assembly for Takifugu flavidus.</title>
        <authorList>
            <person name="Xiao S."/>
        </authorList>
    </citation>
    <scope>NUCLEOTIDE SEQUENCE [LARGE SCALE GENOMIC DNA]</scope>
    <source>
        <strain evidence="2">HTHZ2018</strain>
        <tissue evidence="2">Muscle</tissue>
    </source>
</reference>
<dbReference type="EMBL" id="RHFK02000013">
    <property type="protein sequence ID" value="TWW66451.1"/>
    <property type="molecule type" value="Genomic_DNA"/>
</dbReference>
<gene>
    <name evidence="2" type="ORF">D4764_20G0004830</name>
</gene>
<keyword evidence="3" id="KW-1185">Reference proteome</keyword>
<evidence type="ECO:0000313" key="2">
    <source>
        <dbReference type="EMBL" id="TWW66451.1"/>
    </source>
</evidence>
<organism evidence="2 3">
    <name type="scientific">Takifugu flavidus</name>
    <name type="common">sansaifugu</name>
    <dbReference type="NCBI Taxonomy" id="433684"/>
    <lineage>
        <taxon>Eukaryota</taxon>
        <taxon>Metazoa</taxon>
        <taxon>Chordata</taxon>
        <taxon>Craniata</taxon>
        <taxon>Vertebrata</taxon>
        <taxon>Euteleostomi</taxon>
        <taxon>Actinopterygii</taxon>
        <taxon>Neopterygii</taxon>
        <taxon>Teleostei</taxon>
        <taxon>Neoteleostei</taxon>
        <taxon>Acanthomorphata</taxon>
        <taxon>Eupercaria</taxon>
        <taxon>Tetraodontiformes</taxon>
        <taxon>Tetradontoidea</taxon>
        <taxon>Tetraodontidae</taxon>
        <taxon>Takifugu</taxon>
    </lineage>
</organism>
<accession>A0A5C6NIJ9</accession>
<comment type="caution">
    <text evidence="2">The sequence shown here is derived from an EMBL/GenBank/DDBJ whole genome shotgun (WGS) entry which is preliminary data.</text>
</comment>
<keyword evidence="1" id="KW-0732">Signal</keyword>